<keyword evidence="5" id="KW-0418">Kinase</keyword>
<protein>
    <submittedName>
        <fullName evidence="11">Phosphatase PAP2 family protein</fullName>
    </submittedName>
</protein>
<evidence type="ECO:0000256" key="1">
    <source>
        <dbReference type="ARBA" id="ARBA00001946"/>
    </source>
</evidence>
<evidence type="ECO:0000256" key="7">
    <source>
        <dbReference type="ARBA" id="ARBA00023209"/>
    </source>
</evidence>
<keyword evidence="7" id="KW-0443">Lipid metabolism</keyword>
<evidence type="ECO:0000256" key="3">
    <source>
        <dbReference type="ARBA" id="ARBA00022679"/>
    </source>
</evidence>
<dbReference type="CDD" id="cd03392">
    <property type="entry name" value="PAP2_like_2"/>
    <property type="match status" value="1"/>
</dbReference>
<dbReference type="GO" id="GO:0008654">
    <property type="term" value="P:phospholipid biosynthetic process"/>
    <property type="evidence" value="ECO:0007669"/>
    <property type="project" value="UniProtKB-KW"/>
</dbReference>
<dbReference type="InterPro" id="IPR017438">
    <property type="entry name" value="ATP-NAD_kinase_N"/>
</dbReference>
<keyword evidence="6" id="KW-0067">ATP-binding</keyword>
<keyword evidence="8" id="KW-1208">Phospholipid metabolism</keyword>
<dbReference type="PANTHER" id="PTHR12358:SF54">
    <property type="entry name" value="SPHINGOSINE KINASE RELATED PROTEIN"/>
    <property type="match status" value="1"/>
</dbReference>
<dbReference type="InterPro" id="IPR045540">
    <property type="entry name" value="YegS/DAGK_C"/>
</dbReference>
<sequence length="508" mass="54223">MAGLGVAVVQGWGALTSLDVRSDDGPSDAWVARHPWSYDTLRWIELTFGTVGMTALVVLTAILLLARRHRRAATLTIAVPLATSLVTTALKVFVGRERPPWQDPDGFLHSASFPSGHASSSAAFGGMLVVLVIMLVRRAELRRLAYAAISLAVLLICLDRILLGRHYASDVVAGVLLGAGMVLVGVAVYSPLPKSHAIKSQPLPEALPTTRSLAVVLNPIKVESVETFQQTVTTMAREAGWSDPTWHLTTVEDPGTGMAAAASVEGADLVLVCGGDGTVREVCAELAGTGIPVGIVPAGTGNLLARNLDVPLYLRAAIDVALSGQDQAIDMVEVSGDGVPANTHFMVMAGLGFDAAIMEGVNEDIKKRVGWLAYVLSALKALMYPAMKVEVSVDDGPFTPHRARTVVVGNVGYLQAGMPLLPDAAIDDGQLDVVMLFPRRFLSWIPLAFRVLARRPQSDELVNRMTGRTVVVRTSHDVPRQLDGDSIGLGRELRMTCVHGRLLVRVPR</sequence>
<gene>
    <name evidence="11" type="ORF">ISG29_18795</name>
</gene>
<evidence type="ECO:0000256" key="9">
    <source>
        <dbReference type="SAM" id="Phobius"/>
    </source>
</evidence>
<reference evidence="11" key="1">
    <citation type="submission" date="2020-11" db="EMBL/GenBank/DDBJ databases">
        <title>Nocardioides sp. CBS4Y-1, whole genome shotgun sequence.</title>
        <authorList>
            <person name="Tuo L."/>
        </authorList>
    </citation>
    <scope>NUCLEOTIDE SEQUENCE</scope>
    <source>
        <strain evidence="11">CBS4Y-1</strain>
    </source>
</reference>
<dbReference type="SMART" id="SM00046">
    <property type="entry name" value="DAGKc"/>
    <property type="match status" value="1"/>
</dbReference>
<comment type="caution">
    <text evidence="11">The sequence shown here is derived from an EMBL/GenBank/DDBJ whole genome shotgun (WGS) entry which is preliminary data.</text>
</comment>
<evidence type="ECO:0000256" key="5">
    <source>
        <dbReference type="ARBA" id="ARBA00022777"/>
    </source>
</evidence>
<dbReference type="Pfam" id="PF00781">
    <property type="entry name" value="DAGK_cat"/>
    <property type="match status" value="1"/>
</dbReference>
<dbReference type="InterPro" id="IPR001206">
    <property type="entry name" value="Diacylglycerol_kinase_cat_dom"/>
</dbReference>
<evidence type="ECO:0000256" key="6">
    <source>
        <dbReference type="ARBA" id="ARBA00022840"/>
    </source>
</evidence>
<feature type="transmembrane region" description="Helical" evidence="9">
    <location>
        <begin position="46"/>
        <end position="66"/>
    </location>
</feature>
<dbReference type="PANTHER" id="PTHR12358">
    <property type="entry name" value="SPHINGOSINE KINASE"/>
    <property type="match status" value="1"/>
</dbReference>
<dbReference type="SUPFAM" id="SSF48317">
    <property type="entry name" value="Acid phosphatase/Vanadium-dependent haloperoxidase"/>
    <property type="match status" value="1"/>
</dbReference>
<dbReference type="InterPro" id="IPR016064">
    <property type="entry name" value="NAD/diacylglycerol_kinase_sf"/>
</dbReference>
<evidence type="ECO:0000259" key="10">
    <source>
        <dbReference type="PROSITE" id="PS50146"/>
    </source>
</evidence>
<feature type="transmembrane region" description="Helical" evidence="9">
    <location>
        <begin position="73"/>
        <end position="94"/>
    </location>
</feature>
<name>A0A930Y941_9ACTN</name>
<keyword evidence="3" id="KW-0808">Transferase</keyword>
<organism evidence="11 12">
    <name type="scientific">Nocardioides acrostichi</name>
    <dbReference type="NCBI Taxonomy" id="2784339"/>
    <lineage>
        <taxon>Bacteria</taxon>
        <taxon>Bacillati</taxon>
        <taxon>Actinomycetota</taxon>
        <taxon>Actinomycetes</taxon>
        <taxon>Propionibacteriales</taxon>
        <taxon>Nocardioidaceae</taxon>
        <taxon>Nocardioides</taxon>
    </lineage>
</organism>
<proteinExistence type="inferred from homology"/>
<comment type="similarity">
    <text evidence="2">Belongs to the diacylglycerol/lipid kinase family.</text>
</comment>
<keyword evidence="12" id="KW-1185">Reference proteome</keyword>
<dbReference type="Pfam" id="PF01569">
    <property type="entry name" value="PAP2"/>
    <property type="match status" value="1"/>
</dbReference>
<dbReference type="InterPro" id="IPR000326">
    <property type="entry name" value="PAP2/HPO"/>
</dbReference>
<feature type="domain" description="DAGKc" evidence="10">
    <location>
        <begin position="208"/>
        <end position="338"/>
    </location>
</feature>
<keyword evidence="7" id="KW-0444">Lipid biosynthesis</keyword>
<keyword evidence="9" id="KW-0472">Membrane</keyword>
<keyword evidence="9" id="KW-1133">Transmembrane helix</keyword>
<accession>A0A930Y941</accession>
<dbReference type="GO" id="GO:0005524">
    <property type="term" value="F:ATP binding"/>
    <property type="evidence" value="ECO:0007669"/>
    <property type="project" value="UniProtKB-KW"/>
</dbReference>
<dbReference type="GO" id="GO:0016301">
    <property type="term" value="F:kinase activity"/>
    <property type="evidence" value="ECO:0007669"/>
    <property type="project" value="UniProtKB-KW"/>
</dbReference>
<dbReference type="InterPro" id="IPR050187">
    <property type="entry name" value="Lipid_Phosphate_FormReg"/>
</dbReference>
<dbReference type="Proteomes" id="UP000656804">
    <property type="component" value="Unassembled WGS sequence"/>
</dbReference>
<dbReference type="PROSITE" id="PS50146">
    <property type="entry name" value="DAGK"/>
    <property type="match status" value="1"/>
</dbReference>
<evidence type="ECO:0000313" key="11">
    <source>
        <dbReference type="EMBL" id="MBF4163731.1"/>
    </source>
</evidence>
<feature type="transmembrane region" description="Helical" evidence="9">
    <location>
        <begin position="171"/>
        <end position="192"/>
    </location>
</feature>
<dbReference type="Pfam" id="PF19279">
    <property type="entry name" value="YegS_C"/>
    <property type="match status" value="1"/>
</dbReference>
<comment type="cofactor">
    <cofactor evidence="1">
        <name>Mg(2+)</name>
        <dbReference type="ChEBI" id="CHEBI:18420"/>
    </cofactor>
</comment>
<dbReference type="InterPro" id="IPR036938">
    <property type="entry name" value="PAP2/HPO_sf"/>
</dbReference>
<dbReference type="EMBL" id="JADIVZ010000014">
    <property type="protein sequence ID" value="MBF4163731.1"/>
    <property type="molecule type" value="Genomic_DNA"/>
</dbReference>
<keyword evidence="4" id="KW-0547">Nucleotide-binding</keyword>
<evidence type="ECO:0000256" key="2">
    <source>
        <dbReference type="ARBA" id="ARBA00005983"/>
    </source>
</evidence>
<keyword evidence="9" id="KW-0812">Transmembrane</keyword>
<dbReference type="SUPFAM" id="SSF111331">
    <property type="entry name" value="NAD kinase/diacylglycerol kinase-like"/>
    <property type="match status" value="1"/>
</dbReference>
<dbReference type="SMART" id="SM00014">
    <property type="entry name" value="acidPPc"/>
    <property type="match status" value="1"/>
</dbReference>
<dbReference type="Gene3D" id="3.40.50.10330">
    <property type="entry name" value="Probable inorganic polyphosphate/atp-NAD kinase, domain 1"/>
    <property type="match status" value="1"/>
</dbReference>
<evidence type="ECO:0000256" key="4">
    <source>
        <dbReference type="ARBA" id="ARBA00022741"/>
    </source>
</evidence>
<dbReference type="AlphaFoldDB" id="A0A930Y941"/>
<dbReference type="Gene3D" id="2.60.200.40">
    <property type="match status" value="1"/>
</dbReference>
<feature type="transmembrane region" description="Helical" evidence="9">
    <location>
        <begin position="144"/>
        <end position="165"/>
    </location>
</feature>
<evidence type="ECO:0000313" key="12">
    <source>
        <dbReference type="Proteomes" id="UP000656804"/>
    </source>
</evidence>
<dbReference type="Gene3D" id="1.20.144.10">
    <property type="entry name" value="Phosphatidic acid phosphatase type 2/haloperoxidase"/>
    <property type="match status" value="1"/>
</dbReference>
<feature type="transmembrane region" description="Helical" evidence="9">
    <location>
        <begin position="114"/>
        <end position="137"/>
    </location>
</feature>
<keyword evidence="7" id="KW-0594">Phospholipid biosynthesis</keyword>
<evidence type="ECO:0000256" key="8">
    <source>
        <dbReference type="ARBA" id="ARBA00023264"/>
    </source>
</evidence>